<evidence type="ECO:0000259" key="4">
    <source>
        <dbReference type="PROSITE" id="PS50211"/>
    </source>
</evidence>
<dbReference type="PANTHER" id="PTHR13196">
    <property type="entry name" value="DENN DOMAIN-CONTAINING"/>
    <property type="match status" value="1"/>
</dbReference>
<comment type="caution">
    <text evidence="5">The sequence shown here is derived from an EMBL/GenBank/DDBJ whole genome shotgun (WGS) entry which is preliminary data.</text>
</comment>
<evidence type="ECO:0000313" key="6">
    <source>
        <dbReference type="Proteomes" id="UP000494206"/>
    </source>
</evidence>
<dbReference type="Pfam" id="PF03456">
    <property type="entry name" value="uDENN"/>
    <property type="match status" value="1"/>
</dbReference>
<dbReference type="GO" id="GO:0006897">
    <property type="term" value="P:endocytosis"/>
    <property type="evidence" value="ECO:0007669"/>
    <property type="project" value="TreeGrafter"/>
</dbReference>
<feature type="compositionally biased region" description="Low complexity" evidence="3">
    <location>
        <begin position="546"/>
        <end position="555"/>
    </location>
</feature>
<protein>
    <recommendedName>
        <fullName evidence="4">UDENN domain-containing protein</fullName>
    </recommendedName>
</protein>
<feature type="region of interest" description="Disordered" evidence="3">
    <location>
        <begin position="536"/>
        <end position="575"/>
    </location>
</feature>
<dbReference type="GO" id="GO:0005085">
    <property type="term" value="F:guanyl-nucleotide exchange factor activity"/>
    <property type="evidence" value="ECO:0007669"/>
    <property type="project" value="InterPro"/>
</dbReference>
<feature type="compositionally biased region" description="Low complexity" evidence="3">
    <location>
        <begin position="507"/>
        <end position="520"/>
    </location>
</feature>
<feature type="domain" description="UDENN" evidence="4">
    <location>
        <begin position="14"/>
        <end position="383"/>
    </location>
</feature>
<evidence type="ECO:0000313" key="5">
    <source>
        <dbReference type="EMBL" id="CAB3399498.1"/>
    </source>
</evidence>
<proteinExistence type="predicted"/>
<evidence type="ECO:0000256" key="2">
    <source>
        <dbReference type="ARBA" id="ARBA00023329"/>
    </source>
</evidence>
<keyword evidence="6" id="KW-1185">Reference proteome</keyword>
<evidence type="ECO:0000256" key="1">
    <source>
        <dbReference type="ARBA" id="ARBA00004132"/>
    </source>
</evidence>
<feature type="region of interest" description="Disordered" evidence="3">
    <location>
        <begin position="461"/>
        <end position="520"/>
    </location>
</feature>
<dbReference type="InterPro" id="IPR037516">
    <property type="entry name" value="Tripartite_DENN"/>
</dbReference>
<dbReference type="EMBL" id="CADEPM010000002">
    <property type="protein sequence ID" value="CAB3399498.1"/>
    <property type="molecule type" value="Genomic_DNA"/>
</dbReference>
<dbReference type="AlphaFoldDB" id="A0A8S1EC47"/>
<gene>
    <name evidence="5" type="ORF">CBOVIS_LOCUS2609</name>
</gene>
<dbReference type="PROSITE" id="PS50211">
    <property type="entry name" value="DENN"/>
    <property type="match status" value="1"/>
</dbReference>
<dbReference type="InterPro" id="IPR005113">
    <property type="entry name" value="uDENN_dom"/>
</dbReference>
<dbReference type="InterPro" id="IPR005112">
    <property type="entry name" value="dDENN_dom"/>
</dbReference>
<reference evidence="5 6" key="1">
    <citation type="submission" date="2020-04" db="EMBL/GenBank/DDBJ databases">
        <authorList>
            <person name="Laetsch R D."/>
            <person name="Stevens L."/>
            <person name="Kumar S."/>
            <person name="Blaxter L. M."/>
        </authorList>
    </citation>
    <scope>NUCLEOTIDE SEQUENCE [LARGE SCALE GENOMIC DNA]</scope>
</reference>
<dbReference type="PANTHER" id="PTHR13196:SF14">
    <property type="entry name" value="UDENN DOMAIN-CONTAINING PROTEIN"/>
    <property type="match status" value="1"/>
</dbReference>
<sequence length="575" mass="65071">MAASRYREEIATIFDVFCEIGAPAPGEKYAPLLTKYPDDFQNENILKSVRQFAFPCPMKQNGSDAVQMFSFVLTDSNSKYSFGFCRYTPRNDTCICFLSGFFWPNVFYKALNQLSIVMNSGTQSDVDLFLTRIYHTDIPNPGDILRFDLKNSSSKHDAKIPNLNKLPTLREEKYLLEFYNAVSPKQIVALYASLLKERRILFTGRQLSQLSSCIHACATILYPMTWQSVFIPVLPASLVDMIMAPMPYLIGVPKQIIEAAKLKDIGDVVIIDVDEKTLESPFDDVAEMPTEVVTFLKSQLKSTSDMSDAFARIFLRANVILFGDYRTGIVTDYKGDFVWKKDKFITEQRSTFQTYLSSLLGADGVQYLERFIHDRMEMFRHNVAIHDEFEREIEKMDMKSRVRENASDVIGALKDKMSGIQIANKLNKLTPREIRRAASRRISSGIDFQPMSFDNVQWEQARGEPFNESPVEPQPSDSVPVANLIDFDSPIDNNKSPPYLEEFLPNSSTSSSERPTSLPSQFNILKNGIFTDPFSLIDTPVTDGASSSSSRSQSSYAPVAPKLPAPRTAWEKFDD</sequence>
<dbReference type="SMART" id="SM00800">
    <property type="entry name" value="uDENN"/>
    <property type="match status" value="1"/>
</dbReference>
<dbReference type="GO" id="GO:0005829">
    <property type="term" value="C:cytosol"/>
    <property type="evidence" value="ECO:0007669"/>
    <property type="project" value="TreeGrafter"/>
</dbReference>
<dbReference type="FunFam" id="3.30.450.200:FF:000003">
    <property type="entry name" value="DENN domain containing 1A"/>
    <property type="match status" value="1"/>
</dbReference>
<dbReference type="GO" id="GO:0032456">
    <property type="term" value="P:endocytic recycling"/>
    <property type="evidence" value="ECO:0007669"/>
    <property type="project" value="TreeGrafter"/>
</dbReference>
<dbReference type="InterPro" id="IPR040032">
    <property type="entry name" value="DENND1A/B/C"/>
</dbReference>
<dbReference type="GO" id="GO:0030136">
    <property type="term" value="C:clathrin-coated vesicle"/>
    <property type="evidence" value="ECO:0007669"/>
    <property type="project" value="UniProtKB-SubCell"/>
</dbReference>
<dbReference type="InterPro" id="IPR001194">
    <property type="entry name" value="cDENN_dom"/>
</dbReference>
<name>A0A8S1EC47_9PELO</name>
<keyword evidence="2" id="KW-0968">Cytoplasmic vesicle</keyword>
<accession>A0A8S1EC47</accession>
<dbReference type="Gene3D" id="3.40.50.11500">
    <property type="match status" value="1"/>
</dbReference>
<dbReference type="SMART" id="SM00799">
    <property type="entry name" value="DENN"/>
    <property type="match status" value="1"/>
</dbReference>
<dbReference type="Pfam" id="PF02141">
    <property type="entry name" value="DENN"/>
    <property type="match status" value="1"/>
</dbReference>
<organism evidence="5 6">
    <name type="scientific">Caenorhabditis bovis</name>
    <dbReference type="NCBI Taxonomy" id="2654633"/>
    <lineage>
        <taxon>Eukaryota</taxon>
        <taxon>Metazoa</taxon>
        <taxon>Ecdysozoa</taxon>
        <taxon>Nematoda</taxon>
        <taxon>Chromadorea</taxon>
        <taxon>Rhabditida</taxon>
        <taxon>Rhabditina</taxon>
        <taxon>Rhabditomorpha</taxon>
        <taxon>Rhabditoidea</taxon>
        <taxon>Rhabditidae</taxon>
        <taxon>Peloderinae</taxon>
        <taxon>Caenorhabditis</taxon>
    </lineage>
</organism>
<dbReference type="GO" id="GO:1901981">
    <property type="term" value="F:phosphatidylinositol phosphate binding"/>
    <property type="evidence" value="ECO:0007669"/>
    <property type="project" value="TreeGrafter"/>
</dbReference>
<evidence type="ECO:0000256" key="3">
    <source>
        <dbReference type="SAM" id="MobiDB-lite"/>
    </source>
</evidence>
<comment type="subcellular location">
    <subcellularLocation>
        <location evidence="1">Cytoplasmic vesicle</location>
        <location evidence="1">Clathrin-coated vesicle</location>
    </subcellularLocation>
</comment>
<dbReference type="OrthoDB" id="206724at2759"/>
<dbReference type="SMART" id="SM00801">
    <property type="entry name" value="dDENN"/>
    <property type="match status" value="1"/>
</dbReference>
<dbReference type="Proteomes" id="UP000494206">
    <property type="component" value="Unassembled WGS sequence"/>
</dbReference>
<dbReference type="FunFam" id="3.40.50.11500:FF:000004">
    <property type="entry name" value="DENN domain-containing protein 2C isoform X1"/>
    <property type="match status" value="1"/>
</dbReference>
<dbReference type="InterPro" id="IPR043153">
    <property type="entry name" value="DENN_C"/>
</dbReference>
<dbReference type="Gene3D" id="3.30.450.200">
    <property type="match status" value="1"/>
</dbReference>